<dbReference type="AlphaFoldDB" id="A0A059B377"/>
<dbReference type="EMBL" id="KK198760">
    <property type="protein sequence ID" value="KCW60583.1"/>
    <property type="molecule type" value="Genomic_DNA"/>
</dbReference>
<protein>
    <submittedName>
        <fullName evidence="2">Uncharacterized protein</fullName>
    </submittedName>
</protein>
<feature type="region of interest" description="Disordered" evidence="1">
    <location>
        <begin position="155"/>
        <end position="176"/>
    </location>
</feature>
<gene>
    <name evidence="2" type="ORF">EUGRSUZ_H03313</name>
</gene>
<feature type="compositionally biased region" description="Low complexity" evidence="1">
    <location>
        <begin position="159"/>
        <end position="168"/>
    </location>
</feature>
<dbReference type="InParanoid" id="A0A059B377"/>
<feature type="compositionally biased region" description="Basic and acidic residues" evidence="1">
    <location>
        <begin position="115"/>
        <end position="140"/>
    </location>
</feature>
<feature type="compositionally biased region" description="Basic and acidic residues" evidence="1">
    <location>
        <begin position="90"/>
        <end position="103"/>
    </location>
</feature>
<evidence type="ECO:0000313" key="2">
    <source>
        <dbReference type="EMBL" id="KCW60583.1"/>
    </source>
</evidence>
<feature type="region of interest" description="Disordered" evidence="1">
    <location>
        <begin position="90"/>
        <end position="140"/>
    </location>
</feature>
<proteinExistence type="predicted"/>
<organism evidence="2">
    <name type="scientific">Eucalyptus grandis</name>
    <name type="common">Flooded gum</name>
    <dbReference type="NCBI Taxonomy" id="71139"/>
    <lineage>
        <taxon>Eukaryota</taxon>
        <taxon>Viridiplantae</taxon>
        <taxon>Streptophyta</taxon>
        <taxon>Embryophyta</taxon>
        <taxon>Tracheophyta</taxon>
        <taxon>Spermatophyta</taxon>
        <taxon>Magnoliopsida</taxon>
        <taxon>eudicotyledons</taxon>
        <taxon>Gunneridae</taxon>
        <taxon>Pentapetalae</taxon>
        <taxon>rosids</taxon>
        <taxon>malvids</taxon>
        <taxon>Myrtales</taxon>
        <taxon>Myrtaceae</taxon>
        <taxon>Myrtoideae</taxon>
        <taxon>Eucalypteae</taxon>
        <taxon>Eucalyptus</taxon>
    </lineage>
</organism>
<sequence length="276" mass="31353">MKIKISKKTIGFYHFIKGDHITGGCYKFCKFDHFDHPAYDNVLHSDRSLLCISLHLLLLLLRVLLHLPLQWSLSAGDLHRLLANPERRALRVPPERRPPDRLGRPPSLLARLHRARPEASRAEPRDLCPLPRQHDRRLPGPEGVRELHVAVREGGGRPEAGARAVGGEAVRGGDQGRPRVLAGLRLLQRGELHAGPRRDHEGHAHRAGDVRERRLVRRSADPIASGLEPMFPFPSDPLAHYCMNCFRSRFSRLVFNFTRKRRRQGLLAQLVRASCK</sequence>
<reference evidence="2" key="1">
    <citation type="submission" date="2013-07" db="EMBL/GenBank/DDBJ databases">
        <title>The genome of Eucalyptus grandis.</title>
        <authorList>
            <person name="Schmutz J."/>
            <person name="Hayes R."/>
            <person name="Myburg A."/>
            <person name="Tuskan G."/>
            <person name="Grattapaglia D."/>
            <person name="Rokhsar D.S."/>
        </authorList>
    </citation>
    <scope>NUCLEOTIDE SEQUENCE</scope>
    <source>
        <tissue evidence="2">Leaf extractions</tissue>
    </source>
</reference>
<evidence type="ECO:0000256" key="1">
    <source>
        <dbReference type="SAM" id="MobiDB-lite"/>
    </source>
</evidence>
<dbReference type="Gramene" id="KCW60583">
    <property type="protein sequence ID" value="KCW60583"/>
    <property type="gene ID" value="EUGRSUZ_H03313"/>
</dbReference>
<accession>A0A059B377</accession>
<name>A0A059B377_EUCGR</name>